<dbReference type="Gene3D" id="1.25.40.80">
    <property type="match status" value="1"/>
</dbReference>
<dbReference type="InterPro" id="IPR014729">
    <property type="entry name" value="Rossmann-like_a/b/a_fold"/>
</dbReference>
<keyword evidence="1" id="KW-0456">Lyase</keyword>
<dbReference type="PANTHER" id="PTHR38657">
    <property type="entry name" value="SLR1343 PROTEIN"/>
    <property type="match status" value="1"/>
</dbReference>
<dbReference type="InterPro" id="IPR007357">
    <property type="entry name" value="PhrB-like"/>
</dbReference>
<proteinExistence type="predicted"/>
<dbReference type="Gene3D" id="1.10.10.1710">
    <property type="entry name" value="Deoxyribodipyrimidine photolyase-related"/>
    <property type="match status" value="1"/>
</dbReference>
<reference evidence="1 2" key="1">
    <citation type="journal article" date="2011" name="Front. Microbiol.">
        <title>Genomic signatures of strain selection and enhancement in Bacillus atrophaeus var. globigii, a historical biowarfare simulant.</title>
        <authorList>
            <person name="Gibbons H.S."/>
            <person name="Broomall S.M."/>
            <person name="McNew L.A."/>
            <person name="Daligault H."/>
            <person name="Chapman C."/>
            <person name="Bruce D."/>
            <person name="Karavis M."/>
            <person name="Krepps M."/>
            <person name="McGregor P.A."/>
            <person name="Hong C."/>
            <person name="Park K.H."/>
            <person name="Akmal A."/>
            <person name="Feldman A."/>
            <person name="Lin J.S."/>
            <person name="Chang W.E."/>
            <person name="Higgs B.W."/>
            <person name="Demirev P."/>
            <person name="Lindquist J."/>
            <person name="Liem A."/>
            <person name="Fochler E."/>
            <person name="Read T.D."/>
            <person name="Tapia R."/>
            <person name="Johnson S."/>
            <person name="Bishop-Lilly K.A."/>
            <person name="Detter C."/>
            <person name="Han C."/>
            <person name="Sozhamannan S."/>
            <person name="Rosenzweig C.N."/>
            <person name="Skowronski E.W."/>
        </authorList>
    </citation>
    <scope>NUCLEOTIDE SEQUENCE [LARGE SCALE GENOMIC DNA]</scope>
    <source>
        <strain evidence="1 2">GYP-17</strain>
    </source>
</reference>
<dbReference type="PANTHER" id="PTHR38657:SF1">
    <property type="entry name" value="SLR1343 PROTEIN"/>
    <property type="match status" value="1"/>
</dbReference>
<evidence type="ECO:0000313" key="2">
    <source>
        <dbReference type="Proteomes" id="UP000288405"/>
    </source>
</evidence>
<evidence type="ECO:0000313" key="1">
    <source>
        <dbReference type="EMBL" id="RUO27438.1"/>
    </source>
</evidence>
<dbReference type="SUPFAM" id="SSF48173">
    <property type="entry name" value="Cryptochrome/photolyase FAD-binding domain"/>
    <property type="match status" value="1"/>
</dbReference>
<dbReference type="Pfam" id="PF04244">
    <property type="entry name" value="DPRP"/>
    <property type="match status" value="1"/>
</dbReference>
<sequence length="538" mass="63393">MTLYLHTSQLPRARKEFREVRLILGDQLNASHSWFKEEDTEHVLFVLFEMRQETDYVTHHRQKVLAFFAAMRAFADAMGTIHNVLYMRLDSDENQHNLKENIHAVLNHVNAKKFSYQEPDEYRLDIQLNSLDLDPEISIACVSSEHFFTQRDDLIRYFPKLDRRAKAESLAQTQTLLMETFYRQIRKETGYLMEGNKPEGGKWNYDQENRNKLPDSQTLPDPLIFANDVRHIEAVLNKAEIKTLGTANSERLLWPISRRQSRELLRHFVQKALPHFGVYQDAMSERCWTLFHSRLSFSLNTKMLHPREVIEAAIQGFRDNPNDISIAQVEGFVRQILGWREYVRMIYWQFMPDYKATNYFEHKRDLPAFFWTGKTKMRCLQHSIQQSLDYAYAHHIQRLMVTGNFALLAGIAPEQVNTWYLGIYIDAVEWVELPNTHGMSQFADGGLLASKPYVSSGNYLQKMGHYCTSCEYDVKQKTGPKSCPLNSLYWHFIDRNLKHFKNNHRMHMIVNQWEKRSDSDRKAVLEQADTWLLNLENI</sequence>
<organism evidence="1 2">
    <name type="scientific">Aliidiomarina sanyensis</name>
    <dbReference type="NCBI Taxonomy" id="1249555"/>
    <lineage>
        <taxon>Bacteria</taxon>
        <taxon>Pseudomonadati</taxon>
        <taxon>Pseudomonadota</taxon>
        <taxon>Gammaproteobacteria</taxon>
        <taxon>Alteromonadales</taxon>
        <taxon>Idiomarinaceae</taxon>
        <taxon>Aliidiomarina</taxon>
    </lineage>
</organism>
<dbReference type="Gene3D" id="1.10.579.10">
    <property type="entry name" value="DNA Cyclobutane Dipyrimidine Photolyase, subunit A, domain 3"/>
    <property type="match status" value="1"/>
</dbReference>
<dbReference type="GO" id="GO:0016829">
    <property type="term" value="F:lyase activity"/>
    <property type="evidence" value="ECO:0007669"/>
    <property type="project" value="UniProtKB-KW"/>
</dbReference>
<dbReference type="Gene3D" id="3.40.50.620">
    <property type="entry name" value="HUPs"/>
    <property type="match status" value="1"/>
</dbReference>
<keyword evidence="2" id="KW-1185">Reference proteome</keyword>
<dbReference type="InterPro" id="IPR036134">
    <property type="entry name" value="Crypto/Photolyase_FAD-like_sf"/>
</dbReference>
<dbReference type="InterPro" id="IPR052551">
    <property type="entry name" value="UV-DNA_repair_photolyase"/>
</dbReference>
<dbReference type="EMBL" id="PIPM01000023">
    <property type="protein sequence ID" value="RUO27438.1"/>
    <property type="molecule type" value="Genomic_DNA"/>
</dbReference>
<dbReference type="OrthoDB" id="5288100at2"/>
<dbReference type="AlphaFoldDB" id="A0A432WAJ5"/>
<dbReference type="RefSeq" id="WP_126777803.1">
    <property type="nucleotide sequence ID" value="NZ_PIPM01000023.1"/>
</dbReference>
<accession>A0A432WAJ5</accession>
<protein>
    <submittedName>
        <fullName evidence="1">Cryptochrome/photolyase family protein</fullName>
    </submittedName>
</protein>
<comment type="caution">
    <text evidence="1">The sequence shown here is derived from an EMBL/GenBank/DDBJ whole genome shotgun (WGS) entry which is preliminary data.</text>
</comment>
<gene>
    <name evidence="1" type="ORF">CWE11_11670</name>
</gene>
<name>A0A432WAJ5_9GAMM</name>
<dbReference type="Proteomes" id="UP000288405">
    <property type="component" value="Unassembled WGS sequence"/>
</dbReference>